<dbReference type="Proteomes" id="UP000298663">
    <property type="component" value="Unassembled WGS sequence"/>
</dbReference>
<protein>
    <submittedName>
        <fullName evidence="2">Uncharacterized protein</fullName>
    </submittedName>
</protein>
<feature type="compositionally biased region" description="Basic and acidic residues" evidence="1">
    <location>
        <begin position="59"/>
        <end position="92"/>
    </location>
</feature>
<accession>A0A4U5N150</accession>
<reference evidence="2 3" key="1">
    <citation type="journal article" date="2015" name="Genome Biol.">
        <title>Comparative genomics of Steinernema reveals deeply conserved gene regulatory networks.</title>
        <authorList>
            <person name="Dillman A.R."/>
            <person name="Macchietto M."/>
            <person name="Porter C.F."/>
            <person name="Rogers A."/>
            <person name="Williams B."/>
            <person name="Antoshechkin I."/>
            <person name="Lee M.M."/>
            <person name="Goodwin Z."/>
            <person name="Lu X."/>
            <person name="Lewis E.E."/>
            <person name="Goodrich-Blair H."/>
            <person name="Stock S.P."/>
            <person name="Adams B.J."/>
            <person name="Sternberg P.W."/>
            <person name="Mortazavi A."/>
        </authorList>
    </citation>
    <scope>NUCLEOTIDE SEQUENCE [LARGE SCALE GENOMIC DNA]</scope>
    <source>
        <strain evidence="2 3">ALL</strain>
    </source>
</reference>
<reference evidence="2 3" key="2">
    <citation type="journal article" date="2019" name="G3 (Bethesda)">
        <title>Hybrid Assembly of the Genome of the Entomopathogenic Nematode Steinernema carpocapsae Identifies the X-Chromosome.</title>
        <authorList>
            <person name="Serra L."/>
            <person name="Macchietto M."/>
            <person name="Macias-Munoz A."/>
            <person name="McGill C.J."/>
            <person name="Rodriguez I.M."/>
            <person name="Rodriguez B."/>
            <person name="Murad R."/>
            <person name="Mortazavi A."/>
        </authorList>
    </citation>
    <scope>NUCLEOTIDE SEQUENCE [LARGE SCALE GENOMIC DNA]</scope>
    <source>
        <strain evidence="2 3">ALL</strain>
    </source>
</reference>
<dbReference type="AlphaFoldDB" id="A0A4U5N150"/>
<evidence type="ECO:0000313" key="3">
    <source>
        <dbReference type="Proteomes" id="UP000298663"/>
    </source>
</evidence>
<evidence type="ECO:0000313" key="2">
    <source>
        <dbReference type="EMBL" id="TKR75783.1"/>
    </source>
</evidence>
<evidence type="ECO:0000256" key="1">
    <source>
        <dbReference type="SAM" id="MobiDB-lite"/>
    </source>
</evidence>
<feature type="compositionally biased region" description="Basic and acidic residues" evidence="1">
    <location>
        <begin position="18"/>
        <end position="47"/>
    </location>
</feature>
<gene>
    <name evidence="2" type="ORF">L596_017025</name>
</gene>
<feature type="compositionally biased region" description="Basic and acidic residues" evidence="1">
    <location>
        <begin position="1"/>
        <end position="10"/>
    </location>
</feature>
<feature type="compositionally biased region" description="Low complexity" evidence="1">
    <location>
        <begin position="93"/>
        <end position="104"/>
    </location>
</feature>
<name>A0A4U5N150_STECR</name>
<proteinExistence type="predicted"/>
<feature type="region of interest" description="Disordered" evidence="1">
    <location>
        <begin position="1"/>
        <end position="118"/>
    </location>
</feature>
<organism evidence="2 3">
    <name type="scientific">Steinernema carpocapsae</name>
    <name type="common">Entomopathogenic nematode</name>
    <dbReference type="NCBI Taxonomy" id="34508"/>
    <lineage>
        <taxon>Eukaryota</taxon>
        <taxon>Metazoa</taxon>
        <taxon>Ecdysozoa</taxon>
        <taxon>Nematoda</taxon>
        <taxon>Chromadorea</taxon>
        <taxon>Rhabditida</taxon>
        <taxon>Tylenchina</taxon>
        <taxon>Panagrolaimomorpha</taxon>
        <taxon>Strongyloidoidea</taxon>
        <taxon>Steinernematidae</taxon>
        <taxon>Steinernema</taxon>
    </lineage>
</organism>
<keyword evidence="3" id="KW-1185">Reference proteome</keyword>
<sequence>MPTEITRESPRLSPSSRIQKDRREGGKETNERTQGEEHRRAPWKAKEGNVAGHRSPQTPKEDPSPPAVHREEEERSTSPSQERSECESDCSRSTRSSRSQSPTSDKSESIVFCGIKNT</sequence>
<comment type="caution">
    <text evidence="2">The sequence shown here is derived from an EMBL/GenBank/DDBJ whole genome shotgun (WGS) entry which is preliminary data.</text>
</comment>
<dbReference type="EMBL" id="AZBU02000005">
    <property type="protein sequence ID" value="TKR75783.1"/>
    <property type="molecule type" value="Genomic_DNA"/>
</dbReference>